<dbReference type="PROSITE" id="PS52016">
    <property type="entry name" value="TONB_DEPENDENT_REC_3"/>
    <property type="match status" value="1"/>
</dbReference>
<dbReference type="Gene3D" id="2.40.170.20">
    <property type="entry name" value="TonB-dependent receptor, beta-barrel domain"/>
    <property type="match status" value="1"/>
</dbReference>
<evidence type="ECO:0000256" key="1">
    <source>
        <dbReference type="ARBA" id="ARBA00004571"/>
    </source>
</evidence>
<dbReference type="PROSITE" id="PS00018">
    <property type="entry name" value="EF_HAND_1"/>
    <property type="match status" value="1"/>
</dbReference>
<dbReference type="Pfam" id="PF13715">
    <property type="entry name" value="CarbopepD_reg_2"/>
    <property type="match status" value="1"/>
</dbReference>
<keyword evidence="2" id="KW-0813">Transport</keyword>
<dbReference type="GO" id="GO:0009279">
    <property type="term" value="C:cell outer membrane"/>
    <property type="evidence" value="ECO:0007669"/>
    <property type="project" value="UniProtKB-SubCell"/>
</dbReference>
<dbReference type="InterPro" id="IPR023996">
    <property type="entry name" value="TonB-dep_OMP_SusC/RagA"/>
</dbReference>
<organism evidence="7">
    <name type="scientific">termite gut metagenome</name>
    <dbReference type="NCBI Taxonomy" id="433724"/>
    <lineage>
        <taxon>unclassified sequences</taxon>
        <taxon>metagenomes</taxon>
        <taxon>organismal metagenomes</taxon>
    </lineage>
</organism>
<dbReference type="Gene3D" id="2.170.130.10">
    <property type="entry name" value="TonB-dependent receptor, plug domain"/>
    <property type="match status" value="1"/>
</dbReference>
<protein>
    <submittedName>
        <fullName evidence="7">TonB-dependent receptor SusC</fullName>
    </submittedName>
</protein>
<reference evidence="7" key="1">
    <citation type="submission" date="2019-03" db="EMBL/GenBank/DDBJ databases">
        <title>Single cell metagenomics reveals metabolic interactions within the superorganism composed of flagellate Streblomastix strix and complex community of Bacteroidetes bacteria on its surface.</title>
        <authorList>
            <person name="Treitli S.C."/>
            <person name="Kolisko M."/>
            <person name="Husnik F."/>
            <person name="Keeling P."/>
            <person name="Hampl V."/>
        </authorList>
    </citation>
    <scope>NUCLEOTIDE SEQUENCE</scope>
    <source>
        <strain evidence="7">STM</strain>
    </source>
</reference>
<evidence type="ECO:0000313" key="7">
    <source>
        <dbReference type="EMBL" id="KAA6351762.1"/>
    </source>
</evidence>
<dbReference type="Pfam" id="PF07715">
    <property type="entry name" value="Plug"/>
    <property type="match status" value="1"/>
</dbReference>
<evidence type="ECO:0000256" key="5">
    <source>
        <dbReference type="ARBA" id="ARBA00023237"/>
    </source>
</evidence>
<comment type="caution">
    <text evidence="7">The sequence shown here is derived from an EMBL/GenBank/DDBJ whole genome shotgun (WGS) entry which is preliminary data.</text>
</comment>
<dbReference type="InterPro" id="IPR039426">
    <property type="entry name" value="TonB-dep_rcpt-like"/>
</dbReference>
<comment type="subcellular location">
    <subcellularLocation>
        <location evidence="1">Cell outer membrane</location>
        <topology evidence="1">Multi-pass membrane protein</topology>
    </subcellularLocation>
</comment>
<dbReference type="InterPro" id="IPR036942">
    <property type="entry name" value="Beta-barrel_TonB_sf"/>
</dbReference>
<feature type="domain" description="TonB-dependent receptor plug" evidence="6">
    <location>
        <begin position="125"/>
        <end position="230"/>
    </location>
</feature>
<sequence>MEHLKPKSRFQTIRILLFLLSISFAYATGSYAQSIVTGIVSDITGDPLSGVSVTIKGTTTGITTDVAGKYSINASPSSTLSFSFLGMTKQEIKVNDRRIIDITLLEDATNLDEVVVIGYGTQKKIHLTGSIAAVSNKEIMKTTASNITQALVGKLPGLITQQSTGTPGADDVSILIRGYSSFNDAGTVLVLVDGIERPMWRIDPNDVESVTILKDAASCAVYGIKGTNGVILVTTKRGSVGKPNISYKGSLTFSHLTALPKFMDGTQYMQYYNVARGLDGLTPYFTDEEIALTTNGDPTDGYENTNWLEPLYQTTIMHQHNLSVTGGNDNAKYYISGGFLRQNGFIEGHKMERGNVRSNIDIKATKDIAVSLNLAARVDDAYQPGGDSYANQAYNNVVGVLQYAAPFVPLEYNGYPTSGYRGGSNPLYAANNSGFDKSKTMKIETLAKLEYSAPFLKGLKASMSASWDWQDQDSKKFAYAYKVMRYDHQSKSYKLENCQNLLEKGSMFIGDTKQQQIVLRPSIFYSNVFGVHNVGALLLYEQTRFTSNLLTAARTDFPLFDLPDLNFGNTINTSSGNSGSSDESAYAGYIGRFNYAYDNKYLAEVSFRYDGSYNFHKDHRWGFFPSLSLSWVASEENFFKEMFPKIDRLKLRGSIGLVGSDNVGKYLYLKAYQWQNNNVAFGSTPTAQNTLYNSVSYPWEDLTWQKSRTINGGFELTAWNGLLGVEFDAFYKYTYDILQTTSAAYPPSLGGHFPTMENSGTVDSKGIELVLKHTNRIGKATYNLNGNLSYAKNRILSKIESDNILPWQSVLGTSVGSIWGLKSNGLFQTQEELDNAPAPIESTPRLGDIRYVDINGDGKITQDDFVKIGRNTRPEMMFAFMADAALNGFDLSIQLQGAALCDRFLQGRWNNGATDMTPLSRPWYGNWDNAPLYLVENSWRPDNTNAEYPRLSTTYTNNNAQLSDLWKRDGAYLRLKNVVIGYTFPKKWINKSGFSNLRIYASGNNLLTLTEFKYLDPEAGSVIQGYYPQQRTLSFGIDISF</sequence>
<dbReference type="PANTHER" id="PTHR30442:SF0">
    <property type="entry name" value="FE(3+) DICITRATE TRANSPORT PROTEIN FECA"/>
    <property type="match status" value="1"/>
</dbReference>
<keyword evidence="7" id="KW-0675">Receptor</keyword>
<dbReference type="InterPro" id="IPR008969">
    <property type="entry name" value="CarboxyPept-like_regulatory"/>
</dbReference>
<dbReference type="GO" id="GO:0033214">
    <property type="term" value="P:siderophore-iron import into cell"/>
    <property type="evidence" value="ECO:0007669"/>
    <property type="project" value="TreeGrafter"/>
</dbReference>
<dbReference type="Gene3D" id="2.60.40.1120">
    <property type="entry name" value="Carboxypeptidase-like, regulatory domain"/>
    <property type="match status" value="1"/>
</dbReference>
<dbReference type="InterPro" id="IPR023997">
    <property type="entry name" value="TonB-dep_OMP_SusC/RagA_CS"/>
</dbReference>
<dbReference type="SUPFAM" id="SSF49464">
    <property type="entry name" value="Carboxypeptidase regulatory domain-like"/>
    <property type="match status" value="1"/>
</dbReference>
<dbReference type="EMBL" id="SNRY01000009">
    <property type="protein sequence ID" value="KAA6351762.1"/>
    <property type="molecule type" value="Genomic_DNA"/>
</dbReference>
<dbReference type="NCBIfam" id="TIGR04056">
    <property type="entry name" value="OMP_RagA_SusC"/>
    <property type="match status" value="1"/>
</dbReference>
<evidence type="ECO:0000256" key="3">
    <source>
        <dbReference type="ARBA" id="ARBA00022692"/>
    </source>
</evidence>
<keyword evidence="4" id="KW-0472">Membrane</keyword>
<dbReference type="FunFam" id="2.170.130.10:FF:000003">
    <property type="entry name" value="SusC/RagA family TonB-linked outer membrane protein"/>
    <property type="match status" value="1"/>
</dbReference>
<evidence type="ECO:0000256" key="2">
    <source>
        <dbReference type="ARBA" id="ARBA00022448"/>
    </source>
</evidence>
<dbReference type="InterPro" id="IPR018247">
    <property type="entry name" value="EF_Hand_1_Ca_BS"/>
</dbReference>
<evidence type="ECO:0000259" key="6">
    <source>
        <dbReference type="Pfam" id="PF07715"/>
    </source>
</evidence>
<dbReference type="SUPFAM" id="SSF56935">
    <property type="entry name" value="Porins"/>
    <property type="match status" value="1"/>
</dbReference>
<dbReference type="PANTHER" id="PTHR30442">
    <property type="entry name" value="IRON III DICITRATE TRANSPORT PROTEIN FECA"/>
    <property type="match status" value="1"/>
</dbReference>
<keyword evidence="3" id="KW-0812">Transmembrane</keyword>
<dbReference type="AlphaFoldDB" id="A0A5J4T1M3"/>
<gene>
    <name evidence="7" type="ORF">EZS27_000887</name>
</gene>
<dbReference type="NCBIfam" id="TIGR04057">
    <property type="entry name" value="SusC_RagA_signa"/>
    <property type="match status" value="1"/>
</dbReference>
<name>A0A5J4T1M3_9ZZZZ</name>
<dbReference type="InterPro" id="IPR037066">
    <property type="entry name" value="Plug_dom_sf"/>
</dbReference>
<evidence type="ECO:0000256" key="4">
    <source>
        <dbReference type="ARBA" id="ARBA00023136"/>
    </source>
</evidence>
<proteinExistence type="predicted"/>
<dbReference type="InterPro" id="IPR012910">
    <property type="entry name" value="Plug_dom"/>
</dbReference>
<accession>A0A5J4T1M3</accession>
<keyword evidence="5" id="KW-0998">Cell outer membrane</keyword>